<dbReference type="Gene3D" id="3.40.50.150">
    <property type="entry name" value="Vaccinia Virus protein VP39"/>
    <property type="match status" value="1"/>
</dbReference>
<accession>A0ABW2AVZ0</accession>
<dbReference type="Pfam" id="PF08241">
    <property type="entry name" value="Methyltransf_11"/>
    <property type="match status" value="1"/>
</dbReference>
<proteinExistence type="predicted"/>
<dbReference type="PANTHER" id="PTHR43464">
    <property type="entry name" value="METHYLTRANSFERASE"/>
    <property type="match status" value="1"/>
</dbReference>
<name>A0ABW2AVZ0_9MICO</name>
<protein>
    <submittedName>
        <fullName evidence="2">Class I SAM-dependent methyltransferase</fullName>
        <ecNumber evidence="2">2.1.-.-</ecNumber>
    </submittedName>
</protein>
<dbReference type="RefSeq" id="WP_377824121.1">
    <property type="nucleotide sequence ID" value="NZ_JBHSWJ010000002.1"/>
</dbReference>
<sequence>MPRFERVHTDYHGRLGLPVGVFVAVDHLRRAGRLTPDDEALWLAIDDWFVAHLPEPPQYADGNSLGVITWFKTPVPALMQRRVDVATRLLSKYGVAWSVSASDAPGEVVYEDEYQVAVVPPVRGEPSAPPAGLVLGPTTSGSKQALASEESAVARRHLAYYATELGDRATRTLHANRSRQLAGFIEQCRSAGLRSVLEVGCGGGGDGVVLQDAGLDYRGVDLTPEAIDICTDRGLSVMAASASDLPFEEDSFDALWTMSTLMHLDGDGFDRAVAEVGRVVRPGGLASVGLWGSEPPARRIDEHGRLFVQRSDVQVREAFSRIGSVDTFEVSRWYGDGGHYQFLAVRVG</sequence>
<dbReference type="EC" id="2.1.-.-" evidence="2"/>
<keyword evidence="3" id="KW-1185">Reference proteome</keyword>
<evidence type="ECO:0000313" key="2">
    <source>
        <dbReference type="EMBL" id="MFC6715194.1"/>
    </source>
</evidence>
<dbReference type="GO" id="GO:0008168">
    <property type="term" value="F:methyltransferase activity"/>
    <property type="evidence" value="ECO:0007669"/>
    <property type="project" value="UniProtKB-KW"/>
</dbReference>
<keyword evidence="2" id="KW-0489">Methyltransferase</keyword>
<dbReference type="SUPFAM" id="SSF53335">
    <property type="entry name" value="S-adenosyl-L-methionine-dependent methyltransferases"/>
    <property type="match status" value="1"/>
</dbReference>
<keyword evidence="2" id="KW-0808">Transferase</keyword>
<dbReference type="GO" id="GO:0032259">
    <property type="term" value="P:methylation"/>
    <property type="evidence" value="ECO:0007669"/>
    <property type="project" value="UniProtKB-KW"/>
</dbReference>
<dbReference type="InterPro" id="IPR029063">
    <property type="entry name" value="SAM-dependent_MTases_sf"/>
</dbReference>
<reference evidence="3" key="1">
    <citation type="journal article" date="2019" name="Int. J. Syst. Evol. Microbiol.">
        <title>The Global Catalogue of Microorganisms (GCM) 10K type strain sequencing project: providing services to taxonomists for standard genome sequencing and annotation.</title>
        <authorList>
            <consortium name="The Broad Institute Genomics Platform"/>
            <consortium name="The Broad Institute Genome Sequencing Center for Infectious Disease"/>
            <person name="Wu L."/>
            <person name="Ma J."/>
        </authorList>
    </citation>
    <scope>NUCLEOTIDE SEQUENCE [LARGE SCALE GENOMIC DNA]</scope>
    <source>
        <strain evidence="3">NBRC 106593</strain>
    </source>
</reference>
<comment type="caution">
    <text evidence="2">The sequence shown here is derived from an EMBL/GenBank/DDBJ whole genome shotgun (WGS) entry which is preliminary data.</text>
</comment>
<evidence type="ECO:0000259" key="1">
    <source>
        <dbReference type="Pfam" id="PF08241"/>
    </source>
</evidence>
<feature type="domain" description="Methyltransferase type 11" evidence="1">
    <location>
        <begin position="197"/>
        <end position="286"/>
    </location>
</feature>
<dbReference type="InterPro" id="IPR013216">
    <property type="entry name" value="Methyltransf_11"/>
</dbReference>
<gene>
    <name evidence="2" type="ORF">ACFQBT_15805</name>
</gene>
<dbReference type="PANTHER" id="PTHR43464:SF78">
    <property type="entry name" value="SLR1117 PROTEIN"/>
    <property type="match status" value="1"/>
</dbReference>
<dbReference type="Proteomes" id="UP001596356">
    <property type="component" value="Unassembled WGS sequence"/>
</dbReference>
<dbReference type="EMBL" id="JBHSWJ010000002">
    <property type="protein sequence ID" value="MFC6715194.1"/>
    <property type="molecule type" value="Genomic_DNA"/>
</dbReference>
<organism evidence="2 3">
    <name type="scientific">Branchiibius cervicis</name>
    <dbReference type="NCBI Taxonomy" id="908252"/>
    <lineage>
        <taxon>Bacteria</taxon>
        <taxon>Bacillati</taxon>
        <taxon>Actinomycetota</taxon>
        <taxon>Actinomycetes</taxon>
        <taxon>Micrococcales</taxon>
        <taxon>Dermacoccaceae</taxon>
        <taxon>Branchiibius</taxon>
    </lineage>
</organism>
<evidence type="ECO:0000313" key="3">
    <source>
        <dbReference type="Proteomes" id="UP001596356"/>
    </source>
</evidence>